<name>A0A5B7ACN0_DAVIN</name>
<evidence type="ECO:0000256" key="1">
    <source>
        <dbReference type="ARBA" id="ARBA00022737"/>
    </source>
</evidence>
<evidence type="ECO:0000313" key="3">
    <source>
        <dbReference type="EMBL" id="MPA54500.1"/>
    </source>
</evidence>
<dbReference type="PANTHER" id="PTHR10627:SF65">
    <property type="entry name" value="SAM DOMAIN-CONTAINING PROTEIN"/>
    <property type="match status" value="1"/>
</dbReference>
<dbReference type="PANTHER" id="PTHR10627">
    <property type="entry name" value="SCP160"/>
    <property type="match status" value="1"/>
</dbReference>
<evidence type="ECO:0000259" key="2">
    <source>
        <dbReference type="PROSITE" id="PS50105"/>
    </source>
</evidence>
<dbReference type="SMART" id="SM00454">
    <property type="entry name" value="SAM"/>
    <property type="match status" value="1"/>
</dbReference>
<dbReference type="Pfam" id="PF00536">
    <property type="entry name" value="SAM_1"/>
    <property type="match status" value="1"/>
</dbReference>
<feature type="domain" description="SAM" evidence="2">
    <location>
        <begin position="249"/>
        <end position="312"/>
    </location>
</feature>
<dbReference type="SUPFAM" id="SSF47769">
    <property type="entry name" value="SAM/Pointed domain"/>
    <property type="match status" value="1"/>
</dbReference>
<proteinExistence type="predicted"/>
<dbReference type="Gene3D" id="1.10.150.50">
    <property type="entry name" value="Transcription Factor, Ets-1"/>
    <property type="match status" value="1"/>
</dbReference>
<reference evidence="3" key="1">
    <citation type="submission" date="2019-08" db="EMBL/GenBank/DDBJ databases">
        <title>Reference gene set and small RNA set construction with multiple tissues from Davidia involucrata Baill.</title>
        <authorList>
            <person name="Yang H."/>
            <person name="Zhou C."/>
            <person name="Li G."/>
            <person name="Wang J."/>
            <person name="Gao P."/>
            <person name="Wang M."/>
            <person name="Wang R."/>
            <person name="Zhao Y."/>
        </authorList>
    </citation>
    <scope>NUCLEOTIDE SEQUENCE</scope>
    <source>
        <tissue evidence="3">Mixed with DoveR01_LX</tissue>
    </source>
</reference>
<gene>
    <name evidence="3" type="ORF">Din_023941</name>
</gene>
<sequence>MLVLSMNSKRQRRPNVRLGEVGDVSAAFACGISQKTRENLGQKGWKHDFLNPKESEYNPNCGFSQQMLSEFTVSDPGVSPRISADMQQNRENNNPNPLKSVFEFASSDEIDVSKSKLNFGNITRKCRLMKRRKRNTRGSYGVFSGAWNSKISPEISIEDGKEHGGNEVVGFTSSACFDIYELNGFKDSSDHETSATSKEACENDINELTFNVQTQGISNGFLKEGACYEVNNGFPQSFGECDKINVSHSSVNSVRRWLEELGFGKYAGVFEMHEVDEEALPLLTFEDLKDMGVLAVGPRRKLYTAIQQLKRGRERVST</sequence>
<dbReference type="InterPro" id="IPR013761">
    <property type="entry name" value="SAM/pointed_sf"/>
</dbReference>
<dbReference type="AlphaFoldDB" id="A0A5B7ACN0"/>
<dbReference type="InterPro" id="IPR001660">
    <property type="entry name" value="SAM"/>
</dbReference>
<dbReference type="CDD" id="cd09487">
    <property type="entry name" value="SAM_superfamily"/>
    <property type="match status" value="1"/>
</dbReference>
<dbReference type="EMBL" id="GHES01023941">
    <property type="protein sequence ID" value="MPA54500.1"/>
    <property type="molecule type" value="Transcribed_RNA"/>
</dbReference>
<dbReference type="PROSITE" id="PS50105">
    <property type="entry name" value="SAM_DOMAIN"/>
    <property type="match status" value="1"/>
</dbReference>
<organism evidence="3">
    <name type="scientific">Davidia involucrata</name>
    <name type="common">Dove tree</name>
    <dbReference type="NCBI Taxonomy" id="16924"/>
    <lineage>
        <taxon>Eukaryota</taxon>
        <taxon>Viridiplantae</taxon>
        <taxon>Streptophyta</taxon>
        <taxon>Embryophyta</taxon>
        <taxon>Tracheophyta</taxon>
        <taxon>Spermatophyta</taxon>
        <taxon>Magnoliopsida</taxon>
        <taxon>eudicotyledons</taxon>
        <taxon>Gunneridae</taxon>
        <taxon>Pentapetalae</taxon>
        <taxon>asterids</taxon>
        <taxon>Cornales</taxon>
        <taxon>Nyssaceae</taxon>
        <taxon>Davidia</taxon>
    </lineage>
</organism>
<protein>
    <recommendedName>
        <fullName evidence="2">SAM domain-containing protein</fullName>
    </recommendedName>
</protein>
<keyword evidence="1" id="KW-0677">Repeat</keyword>
<accession>A0A5B7ACN0</accession>